<dbReference type="GO" id="GO:0070062">
    <property type="term" value="C:extracellular exosome"/>
    <property type="evidence" value="ECO:0007669"/>
    <property type="project" value="TreeGrafter"/>
</dbReference>
<dbReference type="InterPro" id="IPR019734">
    <property type="entry name" value="TPR_rpt"/>
</dbReference>
<reference evidence="4" key="1">
    <citation type="submission" date="2013-04" db="EMBL/GenBank/DDBJ databases">
        <authorList>
            <person name="Qu J."/>
            <person name="Murali S.C."/>
            <person name="Bandaranaike D."/>
            <person name="Bellair M."/>
            <person name="Blankenburg K."/>
            <person name="Chao H."/>
            <person name="Dinh H."/>
            <person name="Doddapaneni H."/>
            <person name="Downs B."/>
            <person name="Dugan-Rocha S."/>
            <person name="Elkadiri S."/>
            <person name="Gnanaolivu R.D."/>
            <person name="Hernandez B."/>
            <person name="Javaid M."/>
            <person name="Jayaseelan J.C."/>
            <person name="Lee S."/>
            <person name="Li M."/>
            <person name="Ming W."/>
            <person name="Munidasa M."/>
            <person name="Muniz J."/>
            <person name="Nguyen L."/>
            <person name="Ongeri F."/>
            <person name="Osuji N."/>
            <person name="Pu L.-L."/>
            <person name="Puazo M."/>
            <person name="Qu C."/>
            <person name="Quiroz J."/>
            <person name="Raj R."/>
            <person name="Weissenberger G."/>
            <person name="Xin Y."/>
            <person name="Zou X."/>
            <person name="Han Y."/>
            <person name="Richards S."/>
            <person name="Worley K."/>
            <person name="Muzny D."/>
            <person name="Gibbs R."/>
        </authorList>
    </citation>
    <scope>NUCLEOTIDE SEQUENCE</scope>
    <source>
        <strain evidence="4">Sampled in the wild</strain>
    </source>
</reference>
<evidence type="ECO:0000313" key="4">
    <source>
        <dbReference type="EMBL" id="KAG8240346.1"/>
    </source>
</evidence>
<dbReference type="InterPro" id="IPR052628">
    <property type="entry name" value="CFAP70"/>
</dbReference>
<keyword evidence="2 3" id="KW-0802">TPR repeat</keyword>
<dbReference type="GO" id="GO:0031514">
    <property type="term" value="C:motile cilium"/>
    <property type="evidence" value="ECO:0007669"/>
    <property type="project" value="TreeGrafter"/>
</dbReference>
<evidence type="ECO:0000256" key="2">
    <source>
        <dbReference type="ARBA" id="ARBA00022803"/>
    </source>
</evidence>
<name>A0A8K0KRP8_LADFU</name>
<protein>
    <submittedName>
        <fullName evidence="4">Uncharacterized protein</fullName>
    </submittedName>
</protein>
<sequence>MVLNSEMFLVTEFEFLYPIVEKPTEEFLYSKITELIPPQKELPMKLLSKRYAKESFRDCLIMLHDKLSEEYDNFMEKKSYCAVSESQLLTGITGMDLTQRFKEYLSEKNIYSILKETLKKHVTEIFRYKCALSVRNSFFRDAMEETQKIYIYIVKKMHKILNSFVEGQRYSISSQKYTEPEMQLYFALEALEEDKVDTAKGWYLKMIDESGSDAEVWISNAIFLLRLNKIDEALSSLKKVLEIKSMHCIGLLLYSVILTEKQFHDEARIFFQALTEKYDYLECWIAFNIYFTLTEDLVGQQNTLQKIGRSCHSSIRNYIRNYPVLCWRDEKNLASPYMEAASTFLKINAFKFAEVALAKELARTQNPDSYSHYYYLAVLNYMRGSFEESAKCLSRITSSSEENKELKVLYGHVNYKLGEKRVALNTYKYVLDYLDCTDDLHMIFLRMGSIYLEDGLFDYALEAFANACAHYPTPHSWLQGGYNDLAELAMSESNKLDKYEAETWGYLALINLVLDRKEMYNFCYRQAKLLGITNMELEKEILNLQKSFSNETI</sequence>
<comment type="caution">
    <text evidence="4">The sequence shown here is derived from an EMBL/GenBank/DDBJ whole genome shotgun (WGS) entry which is preliminary data.</text>
</comment>
<dbReference type="GO" id="GO:0060271">
    <property type="term" value="P:cilium assembly"/>
    <property type="evidence" value="ECO:0007669"/>
    <property type="project" value="TreeGrafter"/>
</dbReference>
<dbReference type="Gene3D" id="1.25.40.10">
    <property type="entry name" value="Tetratricopeptide repeat domain"/>
    <property type="match status" value="2"/>
</dbReference>
<dbReference type="OrthoDB" id="10262375at2759"/>
<dbReference type="PANTHER" id="PTHR44314:SF1">
    <property type="entry name" value="CILIA- AND FLAGELLA-ASSOCIATED PROTEIN 70"/>
    <property type="match status" value="1"/>
</dbReference>
<gene>
    <name evidence="4" type="ORF">J437_LFUL000821</name>
</gene>
<dbReference type="EMBL" id="KZ312450">
    <property type="protein sequence ID" value="KAG8240346.1"/>
    <property type="molecule type" value="Genomic_DNA"/>
</dbReference>
<evidence type="ECO:0000256" key="1">
    <source>
        <dbReference type="ARBA" id="ARBA00022737"/>
    </source>
</evidence>
<dbReference type="AlphaFoldDB" id="A0A8K0KRP8"/>
<reference evidence="4" key="2">
    <citation type="submission" date="2017-10" db="EMBL/GenBank/DDBJ databases">
        <title>Ladona fulva Genome sequencing and assembly.</title>
        <authorList>
            <person name="Murali S."/>
            <person name="Richards S."/>
            <person name="Bandaranaike D."/>
            <person name="Bellair M."/>
            <person name="Blankenburg K."/>
            <person name="Chao H."/>
            <person name="Dinh H."/>
            <person name="Doddapaneni H."/>
            <person name="Dugan-Rocha S."/>
            <person name="Elkadiri S."/>
            <person name="Gnanaolivu R."/>
            <person name="Hernandez B."/>
            <person name="Skinner E."/>
            <person name="Javaid M."/>
            <person name="Lee S."/>
            <person name="Li M."/>
            <person name="Ming W."/>
            <person name="Munidasa M."/>
            <person name="Muniz J."/>
            <person name="Nguyen L."/>
            <person name="Hughes D."/>
            <person name="Osuji N."/>
            <person name="Pu L.-L."/>
            <person name="Puazo M."/>
            <person name="Qu C."/>
            <person name="Quiroz J."/>
            <person name="Raj R."/>
            <person name="Weissenberger G."/>
            <person name="Xin Y."/>
            <person name="Zou X."/>
            <person name="Han Y."/>
            <person name="Worley K."/>
            <person name="Muzny D."/>
            <person name="Gibbs R."/>
        </authorList>
    </citation>
    <scope>NUCLEOTIDE SEQUENCE</scope>
    <source>
        <strain evidence="4">Sampled in the wild</strain>
    </source>
</reference>
<keyword evidence="5" id="KW-1185">Reference proteome</keyword>
<dbReference type="InterPro" id="IPR011990">
    <property type="entry name" value="TPR-like_helical_dom_sf"/>
</dbReference>
<dbReference type="GO" id="GO:0003341">
    <property type="term" value="P:cilium movement"/>
    <property type="evidence" value="ECO:0007669"/>
    <property type="project" value="TreeGrafter"/>
</dbReference>
<organism evidence="4 5">
    <name type="scientific">Ladona fulva</name>
    <name type="common">Scarce chaser dragonfly</name>
    <name type="synonym">Libellula fulva</name>
    <dbReference type="NCBI Taxonomy" id="123851"/>
    <lineage>
        <taxon>Eukaryota</taxon>
        <taxon>Metazoa</taxon>
        <taxon>Ecdysozoa</taxon>
        <taxon>Arthropoda</taxon>
        <taxon>Hexapoda</taxon>
        <taxon>Insecta</taxon>
        <taxon>Pterygota</taxon>
        <taxon>Palaeoptera</taxon>
        <taxon>Odonata</taxon>
        <taxon>Epiprocta</taxon>
        <taxon>Anisoptera</taxon>
        <taxon>Libelluloidea</taxon>
        <taxon>Libellulidae</taxon>
        <taxon>Ladona</taxon>
    </lineage>
</organism>
<dbReference type="Proteomes" id="UP000792457">
    <property type="component" value="Unassembled WGS sequence"/>
</dbReference>
<feature type="repeat" description="TPR" evidence="3">
    <location>
        <begin position="214"/>
        <end position="247"/>
    </location>
</feature>
<evidence type="ECO:0000313" key="5">
    <source>
        <dbReference type="Proteomes" id="UP000792457"/>
    </source>
</evidence>
<dbReference type="SMART" id="SM00028">
    <property type="entry name" value="TPR"/>
    <property type="match status" value="3"/>
</dbReference>
<dbReference type="PROSITE" id="PS50005">
    <property type="entry name" value="TPR"/>
    <property type="match status" value="1"/>
</dbReference>
<accession>A0A8K0KRP8</accession>
<proteinExistence type="predicted"/>
<evidence type="ECO:0000256" key="3">
    <source>
        <dbReference type="PROSITE-ProRule" id="PRU00339"/>
    </source>
</evidence>
<dbReference type="SUPFAM" id="SSF48452">
    <property type="entry name" value="TPR-like"/>
    <property type="match status" value="1"/>
</dbReference>
<keyword evidence="1" id="KW-0677">Repeat</keyword>
<dbReference type="PANTHER" id="PTHR44314">
    <property type="entry name" value="CILIA- AND FLAGELLA-ASSOCIATED PROTEIN 70"/>
    <property type="match status" value="1"/>
</dbReference>